<reference evidence="1 2" key="1">
    <citation type="journal article" date="2016" name="Nat. Commun.">
        <title>Thousands of microbial genomes shed light on interconnected biogeochemical processes in an aquifer system.</title>
        <authorList>
            <person name="Anantharaman K."/>
            <person name="Brown C.T."/>
            <person name="Hug L.A."/>
            <person name="Sharon I."/>
            <person name="Castelle C.J."/>
            <person name="Probst A.J."/>
            <person name="Thomas B.C."/>
            <person name="Singh A."/>
            <person name="Wilkins M.J."/>
            <person name="Karaoz U."/>
            <person name="Brodie E.L."/>
            <person name="Williams K.H."/>
            <person name="Hubbard S.S."/>
            <person name="Banfield J.F."/>
        </authorList>
    </citation>
    <scope>NUCLEOTIDE SEQUENCE [LARGE SCALE GENOMIC DNA]</scope>
</reference>
<organism evidence="1 2">
    <name type="scientific">Candidatus Raymondbacteria bacterium RIFOXYD12_FULL_49_13</name>
    <dbReference type="NCBI Taxonomy" id="1817890"/>
    <lineage>
        <taxon>Bacteria</taxon>
        <taxon>Raymondiibacteriota</taxon>
    </lineage>
</organism>
<evidence type="ECO:0000313" key="1">
    <source>
        <dbReference type="EMBL" id="OGK00080.1"/>
    </source>
</evidence>
<dbReference type="Proteomes" id="UP000179243">
    <property type="component" value="Unassembled WGS sequence"/>
</dbReference>
<accession>A0A1F7F0A1</accession>
<dbReference type="AlphaFoldDB" id="A0A1F7F0A1"/>
<name>A0A1F7F0A1_UNCRA</name>
<gene>
    <name evidence="1" type="ORF">A2519_22395</name>
</gene>
<dbReference type="EMBL" id="MFYX01000155">
    <property type="protein sequence ID" value="OGK00080.1"/>
    <property type="molecule type" value="Genomic_DNA"/>
</dbReference>
<evidence type="ECO:0000313" key="2">
    <source>
        <dbReference type="Proteomes" id="UP000179243"/>
    </source>
</evidence>
<protein>
    <submittedName>
        <fullName evidence="1">Uncharacterized protein</fullName>
    </submittedName>
</protein>
<sequence length="77" mass="9015">MYIIAMNRTKNNAQAFSRRWKRVEAVETGEMLRMKDREKYLLVGKLCSSKGRRRHSGADDTDSPVRNTWQKLVSLTK</sequence>
<proteinExistence type="predicted"/>
<comment type="caution">
    <text evidence="1">The sequence shown here is derived from an EMBL/GenBank/DDBJ whole genome shotgun (WGS) entry which is preliminary data.</text>
</comment>